<feature type="region of interest" description="Disordered" evidence="1">
    <location>
        <begin position="22"/>
        <end position="48"/>
    </location>
</feature>
<reference evidence="2" key="1">
    <citation type="submission" date="2021-02" db="EMBL/GenBank/DDBJ databases">
        <authorList>
            <person name="Nowell W R."/>
        </authorList>
    </citation>
    <scope>NUCLEOTIDE SEQUENCE</scope>
</reference>
<evidence type="ECO:0000313" key="3">
    <source>
        <dbReference type="EMBL" id="CAF4484100.1"/>
    </source>
</evidence>
<evidence type="ECO:0000313" key="4">
    <source>
        <dbReference type="EMBL" id="CAF4502675.1"/>
    </source>
</evidence>
<sequence>MIQKKEVPLLDQIQFFLSNEGQEEIRNSSTMSTHQSESDEEDEEEQTKVIRSDQLWAMLLAVNATPTPNMKKL</sequence>
<dbReference type="EMBL" id="CAJOBJ010081373">
    <property type="protein sequence ID" value="CAF4502675.1"/>
    <property type="molecule type" value="Genomic_DNA"/>
</dbReference>
<accession>A0A8S2VJ75</accession>
<proteinExistence type="predicted"/>
<evidence type="ECO:0000313" key="2">
    <source>
        <dbReference type="EMBL" id="CAF4373590.1"/>
    </source>
</evidence>
<dbReference type="AlphaFoldDB" id="A0A8S2VJ75"/>
<evidence type="ECO:0000313" key="5">
    <source>
        <dbReference type="Proteomes" id="UP000681967"/>
    </source>
</evidence>
<dbReference type="Proteomes" id="UP000681967">
    <property type="component" value="Unassembled WGS sequence"/>
</dbReference>
<gene>
    <name evidence="2" type="ORF">BYL167_LOCUS30425</name>
    <name evidence="4" type="ORF">GIL414_LOCUS34794</name>
    <name evidence="3" type="ORF">SMN809_LOCUS34171</name>
</gene>
<organism evidence="2 5">
    <name type="scientific">Rotaria magnacalcarata</name>
    <dbReference type="NCBI Taxonomy" id="392030"/>
    <lineage>
        <taxon>Eukaryota</taxon>
        <taxon>Metazoa</taxon>
        <taxon>Spiralia</taxon>
        <taxon>Gnathifera</taxon>
        <taxon>Rotifera</taxon>
        <taxon>Eurotatoria</taxon>
        <taxon>Bdelloidea</taxon>
        <taxon>Philodinida</taxon>
        <taxon>Philodinidae</taxon>
        <taxon>Rotaria</taxon>
    </lineage>
</organism>
<dbReference type="EMBL" id="CAJOBH010049815">
    <property type="protein sequence ID" value="CAF4373590.1"/>
    <property type="molecule type" value="Genomic_DNA"/>
</dbReference>
<name>A0A8S2VJ75_9BILA</name>
<dbReference type="Proteomes" id="UP000676336">
    <property type="component" value="Unassembled WGS sequence"/>
</dbReference>
<dbReference type="Proteomes" id="UP000681720">
    <property type="component" value="Unassembled WGS sequence"/>
</dbReference>
<evidence type="ECO:0000256" key="1">
    <source>
        <dbReference type="SAM" id="MobiDB-lite"/>
    </source>
</evidence>
<dbReference type="EMBL" id="CAJOBI010077575">
    <property type="protein sequence ID" value="CAF4484100.1"/>
    <property type="molecule type" value="Genomic_DNA"/>
</dbReference>
<protein>
    <submittedName>
        <fullName evidence="2">Uncharacterized protein</fullName>
    </submittedName>
</protein>
<feature type="non-terminal residue" evidence="2">
    <location>
        <position position="73"/>
    </location>
</feature>
<comment type="caution">
    <text evidence="2">The sequence shown here is derived from an EMBL/GenBank/DDBJ whole genome shotgun (WGS) entry which is preliminary data.</text>
</comment>